<accession>A0A1B7K399</accession>
<dbReference type="Pfam" id="PF04266">
    <property type="entry name" value="ASCH"/>
    <property type="match status" value="1"/>
</dbReference>
<dbReference type="PATRIC" id="fig|1354272.4.peg.308"/>
<dbReference type="InterPro" id="IPR008314">
    <property type="entry name" value="AC4CH"/>
</dbReference>
<name>A0A1B7K399_9GAMM</name>
<dbReference type="InterPro" id="IPR007374">
    <property type="entry name" value="ASCH_domain"/>
</dbReference>
<dbReference type="Proteomes" id="UP000078224">
    <property type="component" value="Unassembled WGS sequence"/>
</dbReference>
<keyword evidence="1 2" id="KW-0378">Hydrolase</keyword>
<feature type="active site" description="Proton donor" evidence="2">
    <location>
        <position position="85"/>
    </location>
</feature>
<dbReference type="PIRSF" id="PIRSF029143">
    <property type="entry name" value="UCP029143"/>
    <property type="match status" value="1"/>
</dbReference>
<keyword evidence="5" id="KW-1185">Reference proteome</keyword>
<dbReference type="InterPro" id="IPR015947">
    <property type="entry name" value="PUA-like_sf"/>
</dbReference>
<dbReference type="HAMAP" id="MF_00684">
    <property type="entry name" value="ac4C_amidohydr"/>
    <property type="match status" value="1"/>
</dbReference>
<dbReference type="AlphaFoldDB" id="A0A1B7K399"/>
<comment type="catalytic activity">
    <reaction evidence="2">
        <text>N(4)-acetyl-2'-deoxycytidine + H2O = 2'-deoxycytidine + acetate + H(+)</text>
        <dbReference type="Rhea" id="RHEA:62936"/>
        <dbReference type="ChEBI" id="CHEBI:15377"/>
        <dbReference type="ChEBI" id="CHEBI:15378"/>
        <dbReference type="ChEBI" id="CHEBI:15698"/>
        <dbReference type="ChEBI" id="CHEBI:30089"/>
        <dbReference type="ChEBI" id="CHEBI:146133"/>
        <dbReference type="EC" id="3.5.1.135"/>
    </reaction>
</comment>
<proteinExistence type="inferred from homology"/>
<reference evidence="4 5" key="1">
    <citation type="submission" date="2016-04" db="EMBL/GenBank/DDBJ databases">
        <title>ATOL: Assembling a taxonomically balanced genome-scale reconstruction of the evolutionary history of the Enterobacteriaceae.</title>
        <authorList>
            <person name="Plunkett G.III."/>
            <person name="Neeno-Eckwall E.C."/>
            <person name="Glasner J.D."/>
            <person name="Perna N.T."/>
        </authorList>
    </citation>
    <scope>NUCLEOTIDE SEQUENCE [LARGE SCALE GENOMIC DNA]</scope>
    <source>
        <strain evidence="4 5">ATCC 35613</strain>
    </source>
</reference>
<dbReference type="PANTHER" id="PTHR38088:SF2">
    <property type="entry name" value="UCP029143 FAMILY PROTEIN"/>
    <property type="match status" value="1"/>
</dbReference>
<comment type="similarity">
    <text evidence="2">Belongs to the N(4)-acetylcytidine amidohydrolase family.</text>
</comment>
<dbReference type="NCBIfam" id="NF003443">
    <property type="entry name" value="PRK04980.1"/>
    <property type="match status" value="1"/>
</dbReference>
<feature type="active site" description="Nucleophile" evidence="2">
    <location>
        <position position="35"/>
    </location>
</feature>
<comment type="function">
    <text evidence="2">Catalyzes the hydrolysis of N(4)-acetylcytidine (ac4C).</text>
</comment>
<evidence type="ECO:0000259" key="3">
    <source>
        <dbReference type="SMART" id="SM01022"/>
    </source>
</evidence>
<comment type="caution">
    <text evidence="4">The sequence shown here is derived from an EMBL/GenBank/DDBJ whole genome shotgun (WGS) entry which is preliminary data.</text>
</comment>
<evidence type="ECO:0000256" key="1">
    <source>
        <dbReference type="ARBA" id="ARBA00022801"/>
    </source>
</evidence>
<gene>
    <name evidence="4" type="ORF">M998_0297</name>
</gene>
<dbReference type="SMART" id="SM01022">
    <property type="entry name" value="ASCH"/>
    <property type="match status" value="1"/>
</dbReference>
<sequence length="115" mass="13473">MSLNIRENKVNRVPDTITFFERLLPLVVSGEKIITIRDKSESHYVPSSIVKVYALETGEYYTDIEILSVEPISYDDISDFHAKQEAMSLDTLKKLIREIYPTEQYLYVIHYRLVN</sequence>
<evidence type="ECO:0000313" key="5">
    <source>
        <dbReference type="Proteomes" id="UP000078224"/>
    </source>
</evidence>
<comment type="catalytic activity">
    <reaction evidence="2">
        <text>N(4)-acetylcytosine + H2O = cytosine + acetate + H(+)</text>
        <dbReference type="Rhea" id="RHEA:62940"/>
        <dbReference type="ChEBI" id="CHEBI:15377"/>
        <dbReference type="ChEBI" id="CHEBI:15378"/>
        <dbReference type="ChEBI" id="CHEBI:16040"/>
        <dbReference type="ChEBI" id="CHEBI:30089"/>
        <dbReference type="ChEBI" id="CHEBI:146134"/>
        <dbReference type="EC" id="3.5.1.135"/>
    </reaction>
</comment>
<evidence type="ECO:0000256" key="2">
    <source>
        <dbReference type="HAMAP-Rule" id="MF_00684"/>
    </source>
</evidence>
<dbReference type="GO" id="GO:0005829">
    <property type="term" value="C:cytosol"/>
    <property type="evidence" value="ECO:0007669"/>
    <property type="project" value="TreeGrafter"/>
</dbReference>
<evidence type="ECO:0000313" key="4">
    <source>
        <dbReference type="EMBL" id="OAT54603.1"/>
    </source>
</evidence>
<organism evidence="4 5">
    <name type="scientific">Providencia heimbachae ATCC 35613</name>
    <dbReference type="NCBI Taxonomy" id="1354272"/>
    <lineage>
        <taxon>Bacteria</taxon>
        <taxon>Pseudomonadati</taxon>
        <taxon>Pseudomonadota</taxon>
        <taxon>Gammaproteobacteria</taxon>
        <taxon>Enterobacterales</taxon>
        <taxon>Morganellaceae</taxon>
        <taxon>Providencia</taxon>
    </lineage>
</organism>
<dbReference type="GO" id="GO:0016813">
    <property type="term" value="F:hydrolase activity, acting on carbon-nitrogen (but not peptide) bonds, in linear amidines"/>
    <property type="evidence" value="ECO:0007669"/>
    <property type="project" value="UniProtKB-UniRule"/>
</dbReference>
<dbReference type="Gene3D" id="2.30.130.30">
    <property type="entry name" value="Hypothetical protein"/>
    <property type="match status" value="1"/>
</dbReference>
<feature type="active site" description="Proton acceptor" evidence="2">
    <location>
        <position position="32"/>
    </location>
</feature>
<dbReference type="PANTHER" id="PTHR38088">
    <property type="entry name" value="UCP029143 FAMILY PROTEIN"/>
    <property type="match status" value="1"/>
</dbReference>
<dbReference type="EC" id="3.5.1.135" evidence="2"/>
<protein>
    <recommendedName>
        <fullName evidence="2">N(4)-acetylcytidine amidohydrolase</fullName>
        <shortName evidence="2">ac4C amidohydrolase</shortName>
        <ecNumber evidence="2">3.5.1.135</ecNumber>
    </recommendedName>
</protein>
<dbReference type="CDD" id="cd06552">
    <property type="entry name" value="ASCH_yqfb_like"/>
    <property type="match status" value="1"/>
</dbReference>
<comment type="catalytic activity">
    <reaction evidence="2">
        <text>N(4)-acetylcytidine + H2O = cytidine + acetate + H(+)</text>
        <dbReference type="Rhea" id="RHEA:62932"/>
        <dbReference type="ChEBI" id="CHEBI:15377"/>
        <dbReference type="ChEBI" id="CHEBI:15378"/>
        <dbReference type="ChEBI" id="CHEBI:17562"/>
        <dbReference type="ChEBI" id="CHEBI:30089"/>
        <dbReference type="ChEBI" id="CHEBI:70989"/>
        <dbReference type="EC" id="3.5.1.135"/>
    </reaction>
</comment>
<dbReference type="EMBL" id="LXEW01000009">
    <property type="protein sequence ID" value="OAT54603.1"/>
    <property type="molecule type" value="Genomic_DNA"/>
</dbReference>
<dbReference type="SUPFAM" id="SSF88697">
    <property type="entry name" value="PUA domain-like"/>
    <property type="match status" value="1"/>
</dbReference>
<feature type="domain" description="ASCH" evidence="3">
    <location>
        <begin position="17"/>
        <end position="115"/>
    </location>
</feature>